<feature type="compositionally biased region" description="Low complexity" evidence="8">
    <location>
        <begin position="346"/>
        <end position="355"/>
    </location>
</feature>
<dbReference type="InterPro" id="IPR000719">
    <property type="entry name" value="Prot_kinase_dom"/>
</dbReference>
<dbReference type="CDD" id="cd14014">
    <property type="entry name" value="STKc_PknB_like"/>
    <property type="match status" value="1"/>
</dbReference>
<keyword evidence="11" id="KW-1185">Reference proteome</keyword>
<accession>A0ABP5BSH4</accession>
<dbReference type="PROSITE" id="PS00107">
    <property type="entry name" value="PROTEIN_KINASE_ATP"/>
    <property type="match status" value="1"/>
</dbReference>
<keyword evidence="6 7" id="KW-0067">ATP-binding</keyword>
<dbReference type="EC" id="2.7.11.1" evidence="1"/>
<sequence>MTGEPGETRAGRTIGGRYRLIGKLGSGGFGRVWSARDEVLGVDVAVKEVWLPPAMEDAERAERLARAEREARNAARLRDHPNIVAIHDVVMDGAPWIVMRLVTGRSLHERLKAEGPLPPAEVARIGGGVLKALAAAHAAGIVHRDVKPANVLLTDEGHVLLGDFGIAVHQADTALTATGAFLGSIEYVAPERARGDDGLAASDLFSLGATLYEAIEGFSPFHRDTPTGSLTAVLFEQPPAPRSAGALEPLLGALLAKEPGARPTAVQALAMAEALESGALVGTAATSSPVGNGPAITSGIGNSSARNGILAGAVAVVLVAGGIAWWASGSGSGKSGTDTTLSQGDAGRTLGRTSGSTGGATGGAPAAGAHSSSTGSAAGVPTEDQLKKALIADGDLSGYTQDKNVLDYSVGMYMYKTQGSCAPMDQLAAKFDGDRDISQPRASATIDIAGQSPGKASSFIGESIEYYGTEEATALMSGFHDLATKCQSPFSAKDAGNDPSYVVKPITAPVLSGVDCVEYDFDGDGKPGYDLTAVARVGGTLVTIKLSAIEAPASSIDPALIAAAVKKAQAAGLPG</sequence>
<dbReference type="InterPro" id="IPR017441">
    <property type="entry name" value="Protein_kinase_ATP_BS"/>
</dbReference>
<dbReference type="Gene3D" id="1.10.510.10">
    <property type="entry name" value="Transferase(Phosphotransferase) domain 1"/>
    <property type="match status" value="1"/>
</dbReference>
<dbReference type="PROSITE" id="PS00108">
    <property type="entry name" value="PROTEIN_KINASE_ST"/>
    <property type="match status" value="1"/>
</dbReference>
<dbReference type="RefSeq" id="WP_344654805.1">
    <property type="nucleotide sequence ID" value="NZ_BAAAQM010000001.1"/>
</dbReference>
<feature type="domain" description="Protein kinase" evidence="9">
    <location>
        <begin position="18"/>
        <end position="275"/>
    </location>
</feature>
<dbReference type="InterPro" id="IPR011009">
    <property type="entry name" value="Kinase-like_dom_sf"/>
</dbReference>
<dbReference type="EMBL" id="BAAAQM010000001">
    <property type="protein sequence ID" value="GAA1949332.1"/>
    <property type="molecule type" value="Genomic_DNA"/>
</dbReference>
<feature type="compositionally biased region" description="Low complexity" evidence="8">
    <location>
        <begin position="363"/>
        <end position="379"/>
    </location>
</feature>
<evidence type="ECO:0000256" key="7">
    <source>
        <dbReference type="PROSITE-ProRule" id="PRU10141"/>
    </source>
</evidence>
<evidence type="ECO:0000256" key="5">
    <source>
        <dbReference type="ARBA" id="ARBA00022777"/>
    </source>
</evidence>
<dbReference type="PANTHER" id="PTHR43289:SF6">
    <property type="entry name" value="SERINE_THREONINE-PROTEIN KINASE NEKL-3"/>
    <property type="match status" value="1"/>
</dbReference>
<reference evidence="11" key="1">
    <citation type="journal article" date="2019" name="Int. J. Syst. Evol. Microbiol.">
        <title>The Global Catalogue of Microorganisms (GCM) 10K type strain sequencing project: providing services to taxonomists for standard genome sequencing and annotation.</title>
        <authorList>
            <consortium name="The Broad Institute Genomics Platform"/>
            <consortium name="The Broad Institute Genome Sequencing Center for Infectious Disease"/>
            <person name="Wu L."/>
            <person name="Ma J."/>
        </authorList>
    </citation>
    <scope>NUCLEOTIDE SEQUENCE [LARGE SCALE GENOMIC DNA]</scope>
    <source>
        <strain evidence="11">JCM 16013</strain>
    </source>
</reference>
<gene>
    <name evidence="10" type="ORF">GCM10009838_00480</name>
</gene>
<feature type="region of interest" description="Disordered" evidence="8">
    <location>
        <begin position="330"/>
        <end position="380"/>
    </location>
</feature>
<proteinExistence type="predicted"/>
<feature type="binding site" evidence="7">
    <location>
        <position position="47"/>
    </location>
    <ligand>
        <name>ATP</name>
        <dbReference type="ChEBI" id="CHEBI:30616"/>
    </ligand>
</feature>
<dbReference type="Proteomes" id="UP001499854">
    <property type="component" value="Unassembled WGS sequence"/>
</dbReference>
<dbReference type="PANTHER" id="PTHR43289">
    <property type="entry name" value="MITOGEN-ACTIVATED PROTEIN KINASE KINASE KINASE 20-RELATED"/>
    <property type="match status" value="1"/>
</dbReference>
<keyword evidence="3" id="KW-0808">Transferase</keyword>
<evidence type="ECO:0000256" key="3">
    <source>
        <dbReference type="ARBA" id="ARBA00022679"/>
    </source>
</evidence>
<evidence type="ECO:0000313" key="11">
    <source>
        <dbReference type="Proteomes" id="UP001499854"/>
    </source>
</evidence>
<dbReference type="Gene3D" id="3.30.200.20">
    <property type="entry name" value="Phosphorylase Kinase, domain 1"/>
    <property type="match status" value="1"/>
</dbReference>
<evidence type="ECO:0000256" key="8">
    <source>
        <dbReference type="SAM" id="MobiDB-lite"/>
    </source>
</evidence>
<organism evidence="10 11">
    <name type="scientific">Catenulispora subtropica</name>
    <dbReference type="NCBI Taxonomy" id="450798"/>
    <lineage>
        <taxon>Bacteria</taxon>
        <taxon>Bacillati</taxon>
        <taxon>Actinomycetota</taxon>
        <taxon>Actinomycetes</taxon>
        <taxon>Catenulisporales</taxon>
        <taxon>Catenulisporaceae</taxon>
        <taxon>Catenulispora</taxon>
    </lineage>
</organism>
<dbReference type="SMART" id="SM00220">
    <property type="entry name" value="S_TKc"/>
    <property type="match status" value="1"/>
</dbReference>
<evidence type="ECO:0000313" key="10">
    <source>
        <dbReference type="EMBL" id="GAA1949332.1"/>
    </source>
</evidence>
<evidence type="ECO:0000259" key="9">
    <source>
        <dbReference type="PROSITE" id="PS50011"/>
    </source>
</evidence>
<evidence type="ECO:0000256" key="2">
    <source>
        <dbReference type="ARBA" id="ARBA00022527"/>
    </source>
</evidence>
<keyword evidence="4 7" id="KW-0547">Nucleotide-binding</keyword>
<dbReference type="InterPro" id="IPR008271">
    <property type="entry name" value="Ser/Thr_kinase_AS"/>
</dbReference>
<keyword evidence="2" id="KW-0723">Serine/threonine-protein kinase</keyword>
<dbReference type="PROSITE" id="PS50011">
    <property type="entry name" value="PROTEIN_KINASE_DOM"/>
    <property type="match status" value="1"/>
</dbReference>
<dbReference type="Pfam" id="PF00069">
    <property type="entry name" value="Pkinase"/>
    <property type="match status" value="1"/>
</dbReference>
<evidence type="ECO:0000256" key="4">
    <source>
        <dbReference type="ARBA" id="ARBA00022741"/>
    </source>
</evidence>
<name>A0ABP5BSH4_9ACTN</name>
<comment type="caution">
    <text evidence="10">The sequence shown here is derived from an EMBL/GenBank/DDBJ whole genome shotgun (WGS) entry which is preliminary data.</text>
</comment>
<keyword evidence="5" id="KW-0418">Kinase</keyword>
<protein>
    <recommendedName>
        <fullName evidence="1">non-specific serine/threonine protein kinase</fullName>
        <ecNumber evidence="1">2.7.11.1</ecNumber>
    </recommendedName>
</protein>
<evidence type="ECO:0000256" key="1">
    <source>
        <dbReference type="ARBA" id="ARBA00012513"/>
    </source>
</evidence>
<evidence type="ECO:0000256" key="6">
    <source>
        <dbReference type="ARBA" id="ARBA00022840"/>
    </source>
</evidence>
<dbReference type="SUPFAM" id="SSF56112">
    <property type="entry name" value="Protein kinase-like (PK-like)"/>
    <property type="match status" value="1"/>
</dbReference>